<dbReference type="SUPFAM" id="SSF49854">
    <property type="entry name" value="Spermadhesin, CUB domain"/>
    <property type="match status" value="1"/>
</dbReference>
<reference evidence="7 8" key="1">
    <citation type="submission" date="2024-05" db="EMBL/GenBank/DDBJ databases">
        <title>Haplotype-resolved chromosome-level genome assembly of Huyou (Citrus changshanensis).</title>
        <authorList>
            <person name="Miao C."/>
            <person name="Chen W."/>
            <person name="Wu Y."/>
            <person name="Wang L."/>
            <person name="Zhao S."/>
            <person name="Grierson D."/>
            <person name="Xu C."/>
            <person name="Chen K."/>
        </authorList>
    </citation>
    <scope>NUCLEOTIDE SEQUENCE [LARGE SCALE GENOMIC DNA]</scope>
    <source>
        <strain evidence="7">01-14</strain>
        <tissue evidence="7">Leaf</tissue>
    </source>
</reference>
<gene>
    <name evidence="7" type="ORF">WN944_009615</name>
</gene>
<dbReference type="GO" id="GO:0005524">
    <property type="term" value="F:ATP binding"/>
    <property type="evidence" value="ECO:0007669"/>
    <property type="project" value="UniProtKB-KW"/>
</dbReference>
<feature type="domain" description="CUB" evidence="5">
    <location>
        <begin position="7"/>
        <end position="116"/>
    </location>
</feature>
<dbReference type="InterPro" id="IPR000719">
    <property type="entry name" value="Prot_kinase_dom"/>
</dbReference>
<feature type="transmembrane region" description="Helical" evidence="4">
    <location>
        <begin position="130"/>
        <end position="154"/>
    </location>
</feature>
<evidence type="ECO:0000313" key="8">
    <source>
        <dbReference type="Proteomes" id="UP001428341"/>
    </source>
</evidence>
<dbReference type="PANTHER" id="PTHR27001">
    <property type="entry name" value="OS01G0253100 PROTEIN"/>
    <property type="match status" value="1"/>
</dbReference>
<proteinExistence type="predicted"/>
<evidence type="ECO:0000256" key="2">
    <source>
        <dbReference type="ARBA" id="ARBA00022840"/>
    </source>
</evidence>
<dbReference type="Pfam" id="PF07714">
    <property type="entry name" value="PK_Tyr_Ser-Thr"/>
    <property type="match status" value="1"/>
</dbReference>
<dbReference type="Proteomes" id="UP001428341">
    <property type="component" value="Unassembled WGS sequence"/>
</dbReference>
<accession>A0AAP0QZY2</accession>
<keyword evidence="3" id="KW-1015">Disulfide bond</keyword>
<keyword evidence="4" id="KW-0472">Membrane</keyword>
<organism evidence="7 8">
    <name type="scientific">Citrus x changshan-huyou</name>
    <dbReference type="NCBI Taxonomy" id="2935761"/>
    <lineage>
        <taxon>Eukaryota</taxon>
        <taxon>Viridiplantae</taxon>
        <taxon>Streptophyta</taxon>
        <taxon>Embryophyta</taxon>
        <taxon>Tracheophyta</taxon>
        <taxon>Spermatophyta</taxon>
        <taxon>Magnoliopsida</taxon>
        <taxon>eudicotyledons</taxon>
        <taxon>Gunneridae</taxon>
        <taxon>Pentapetalae</taxon>
        <taxon>rosids</taxon>
        <taxon>malvids</taxon>
        <taxon>Sapindales</taxon>
        <taxon>Rutaceae</taxon>
        <taxon>Aurantioideae</taxon>
        <taxon>Citrus</taxon>
    </lineage>
</organism>
<sequence>MKFIGLCNGREDVYDRNGVIGYSSSIRFSYLEGLSCQRILHGKSGTPVSLNFSHINISKGLDYLAIYDSKRQRIANFSGLYSGSDLQQMNLTGKVMIALATPTDKEEGWSASFYIASPVNRGEQNYGCQFVITIVGSAAVARSVSIALVTLAILKRRRMLKSFGDSVEGLTLIKGDRAVSRNLTVVAVKARRYMASQTNLEEEILLKSSSHLNIVTLLGYPQDGLQRRCLVFEFMQRGSLRWNLREKGGPLDWEKRLAIALQIDSANQKVCMYSKPPIYHGNITSDNILLDELCNAKLAGFGAANYCSGGSNRRNCEKTSEMAEDDQINDFVGGQECLDQRLYIPNEKFKIMSLAKLGDIEKWCISCCSNIEGNENHPKIVDVLSGLKQVKQLFSSVLSMK</sequence>
<feature type="domain" description="Protein kinase" evidence="6">
    <location>
        <begin position="157"/>
        <end position="401"/>
    </location>
</feature>
<evidence type="ECO:0008006" key="9">
    <source>
        <dbReference type="Google" id="ProtNLM"/>
    </source>
</evidence>
<keyword evidence="2" id="KW-0067">ATP-binding</keyword>
<keyword evidence="8" id="KW-1185">Reference proteome</keyword>
<evidence type="ECO:0000259" key="5">
    <source>
        <dbReference type="PROSITE" id="PS01180"/>
    </source>
</evidence>
<evidence type="ECO:0000313" key="7">
    <source>
        <dbReference type="EMBL" id="KAK9221189.1"/>
    </source>
</evidence>
<evidence type="ECO:0000259" key="6">
    <source>
        <dbReference type="PROSITE" id="PS50011"/>
    </source>
</evidence>
<evidence type="ECO:0000256" key="1">
    <source>
        <dbReference type="ARBA" id="ARBA00022741"/>
    </source>
</evidence>
<dbReference type="AlphaFoldDB" id="A0AAP0QZY2"/>
<dbReference type="PROSITE" id="PS50011">
    <property type="entry name" value="PROTEIN_KINASE_DOM"/>
    <property type="match status" value="1"/>
</dbReference>
<dbReference type="InterPro" id="IPR011009">
    <property type="entry name" value="Kinase-like_dom_sf"/>
</dbReference>
<dbReference type="EMBL" id="JBCGBO010000002">
    <property type="protein sequence ID" value="KAK9221189.1"/>
    <property type="molecule type" value="Genomic_DNA"/>
</dbReference>
<dbReference type="InterPro" id="IPR000859">
    <property type="entry name" value="CUB_dom"/>
</dbReference>
<keyword evidence="4" id="KW-1133">Transmembrane helix</keyword>
<comment type="caution">
    <text evidence="7">The sequence shown here is derived from an EMBL/GenBank/DDBJ whole genome shotgun (WGS) entry which is preliminary data.</text>
</comment>
<evidence type="ECO:0000256" key="3">
    <source>
        <dbReference type="ARBA" id="ARBA00023157"/>
    </source>
</evidence>
<keyword evidence="1" id="KW-0547">Nucleotide-binding</keyword>
<protein>
    <recommendedName>
        <fullName evidence="9">Protein kinase domain-containing protein</fullName>
    </recommendedName>
</protein>
<dbReference type="GO" id="GO:0005886">
    <property type="term" value="C:plasma membrane"/>
    <property type="evidence" value="ECO:0007669"/>
    <property type="project" value="TreeGrafter"/>
</dbReference>
<dbReference type="Gene3D" id="2.60.120.290">
    <property type="entry name" value="Spermadhesin, CUB domain"/>
    <property type="match status" value="1"/>
</dbReference>
<dbReference type="InterPro" id="IPR001245">
    <property type="entry name" value="Ser-Thr/Tyr_kinase_cat_dom"/>
</dbReference>
<dbReference type="PANTHER" id="PTHR27001:SF931">
    <property type="entry name" value="OS11G0664100 PROTEIN"/>
    <property type="match status" value="1"/>
</dbReference>
<keyword evidence="4" id="KW-0812">Transmembrane</keyword>
<evidence type="ECO:0000256" key="4">
    <source>
        <dbReference type="SAM" id="Phobius"/>
    </source>
</evidence>
<dbReference type="InterPro" id="IPR035914">
    <property type="entry name" value="Sperma_CUB_dom_sf"/>
</dbReference>
<dbReference type="Gene3D" id="1.10.510.10">
    <property type="entry name" value="Transferase(Phosphotransferase) domain 1"/>
    <property type="match status" value="1"/>
</dbReference>
<dbReference type="SUPFAM" id="SSF56112">
    <property type="entry name" value="Protein kinase-like (PK-like)"/>
    <property type="match status" value="1"/>
</dbReference>
<dbReference type="PROSITE" id="PS01180">
    <property type="entry name" value="CUB"/>
    <property type="match status" value="1"/>
</dbReference>
<name>A0AAP0QZY2_9ROSI</name>
<dbReference type="GO" id="GO:0004672">
    <property type="term" value="F:protein kinase activity"/>
    <property type="evidence" value="ECO:0007669"/>
    <property type="project" value="InterPro"/>
</dbReference>